<comment type="caution">
    <text evidence="2">The sequence shown here is derived from an EMBL/GenBank/DDBJ whole genome shotgun (WGS) entry which is preliminary data.</text>
</comment>
<proteinExistence type="predicted"/>
<gene>
    <name evidence="2" type="ORF">IRY30_09985</name>
</gene>
<evidence type="ECO:0000313" key="3">
    <source>
        <dbReference type="Proteomes" id="UP000635902"/>
    </source>
</evidence>
<dbReference type="RefSeq" id="WP_194557307.1">
    <property type="nucleotide sequence ID" value="NZ_JADKMY010000004.1"/>
</dbReference>
<organism evidence="2 3">
    <name type="scientific">Corynebacterium suicordis DSM 45110</name>
    <dbReference type="NCBI Taxonomy" id="1121369"/>
    <lineage>
        <taxon>Bacteria</taxon>
        <taxon>Bacillati</taxon>
        <taxon>Actinomycetota</taxon>
        <taxon>Actinomycetes</taxon>
        <taxon>Mycobacteriales</taxon>
        <taxon>Corynebacteriaceae</taxon>
        <taxon>Corynebacterium</taxon>
    </lineage>
</organism>
<evidence type="ECO:0000313" key="2">
    <source>
        <dbReference type="EMBL" id="MBF4554399.1"/>
    </source>
</evidence>
<protein>
    <submittedName>
        <fullName evidence="2">Uncharacterized protein</fullName>
    </submittedName>
</protein>
<dbReference type="Proteomes" id="UP000635902">
    <property type="component" value="Unassembled WGS sequence"/>
</dbReference>
<dbReference type="EMBL" id="JADKMY010000004">
    <property type="protein sequence ID" value="MBF4554399.1"/>
    <property type="molecule type" value="Genomic_DNA"/>
</dbReference>
<keyword evidence="3" id="KW-1185">Reference proteome</keyword>
<sequence length="166" mass="18309">MSKQGTKVQLTLDTVAVARMTAARQGLAATIAEITQSAFVEAAIHHYANQLAGEINNGKDWLTGDVYNNPESLREIDCGKKAVYAPIVDWARIESKRLPPKVELHRQLNGARILVAEIHPDTAGGKKKATGYQRMLKSAGYEVDPDRDEHQDDDGQILIPIRPRQA</sequence>
<dbReference type="Gene3D" id="6.10.180.30">
    <property type="match status" value="1"/>
</dbReference>
<name>A0ABR9ZM99_9CORY</name>
<reference evidence="2 3" key="1">
    <citation type="submission" date="2020-10" db="EMBL/GenBank/DDBJ databases">
        <title>Novel species in genus Corynebacterium.</title>
        <authorList>
            <person name="Zhang G."/>
        </authorList>
    </citation>
    <scope>NUCLEOTIDE SEQUENCE [LARGE SCALE GENOMIC DNA]</scope>
    <source>
        <strain evidence="2 3">DSM 45110</strain>
    </source>
</reference>
<feature type="region of interest" description="Disordered" evidence="1">
    <location>
        <begin position="141"/>
        <end position="166"/>
    </location>
</feature>
<accession>A0ABR9ZM99</accession>
<feature type="compositionally biased region" description="Acidic residues" evidence="1">
    <location>
        <begin position="143"/>
        <end position="155"/>
    </location>
</feature>
<evidence type="ECO:0000256" key="1">
    <source>
        <dbReference type="SAM" id="MobiDB-lite"/>
    </source>
</evidence>